<dbReference type="InterPro" id="IPR043992">
    <property type="entry name" value="SLT_3"/>
</dbReference>
<protein>
    <submittedName>
        <fullName evidence="3">Ctype lysozyme/alpha-lactalbumin superfamily protein</fullName>
    </submittedName>
</protein>
<feature type="signal peptide" evidence="1">
    <location>
        <begin position="1"/>
        <end position="23"/>
    </location>
</feature>
<dbReference type="AlphaFoldDB" id="L8GZI4"/>
<dbReference type="SUPFAM" id="SSF53955">
    <property type="entry name" value="Lysozyme-like"/>
    <property type="match status" value="1"/>
</dbReference>
<accession>L8GZI4</accession>
<organism evidence="3 4">
    <name type="scientific">Acanthamoeba castellanii (strain ATCC 30010 / Neff)</name>
    <dbReference type="NCBI Taxonomy" id="1257118"/>
    <lineage>
        <taxon>Eukaryota</taxon>
        <taxon>Amoebozoa</taxon>
        <taxon>Discosea</taxon>
        <taxon>Longamoebia</taxon>
        <taxon>Centramoebida</taxon>
        <taxon>Acanthamoebidae</taxon>
        <taxon>Acanthamoeba</taxon>
    </lineage>
</organism>
<keyword evidence="1" id="KW-0732">Signal</keyword>
<sequence length="141" mass="14743">MKASNILALCGLFVLLALPAILANTCGGNCPSNDCSSCPCGTGTSYTDIGSACRRFSGWSQSCCECIARHESGGNLHAANQNRGGSYDVGLWQINNQNWASCSGGRAPCDLESNLQCAIKVWGWGGNSFRLWSTCGACGCC</sequence>
<dbReference type="VEuPathDB" id="AmoebaDB:ACA1_062600"/>
<feature type="chain" id="PRO_5003990567" evidence="1">
    <location>
        <begin position="24"/>
        <end position="141"/>
    </location>
</feature>
<dbReference type="InterPro" id="IPR023346">
    <property type="entry name" value="Lysozyme-like_dom_sf"/>
</dbReference>
<dbReference type="OMA" id="HAMNENT"/>
<proteinExistence type="predicted"/>
<name>L8GZI4_ACACF</name>
<evidence type="ECO:0000313" key="4">
    <source>
        <dbReference type="Proteomes" id="UP000011083"/>
    </source>
</evidence>
<evidence type="ECO:0000313" key="3">
    <source>
        <dbReference type="EMBL" id="ELR17516.1"/>
    </source>
</evidence>
<reference evidence="3 4" key="1">
    <citation type="journal article" date="2013" name="Genome Biol.">
        <title>Genome of Acanthamoeba castellanii highlights extensive lateral gene transfer and early evolution of tyrosine kinase signaling.</title>
        <authorList>
            <person name="Clarke M."/>
            <person name="Lohan A.J."/>
            <person name="Liu B."/>
            <person name="Lagkouvardos I."/>
            <person name="Roy S."/>
            <person name="Zafar N."/>
            <person name="Bertelli C."/>
            <person name="Schilde C."/>
            <person name="Kianianmomeni A."/>
            <person name="Burglin T.R."/>
            <person name="Frech C."/>
            <person name="Turcotte B."/>
            <person name="Kopec K.O."/>
            <person name="Synnott J.M."/>
            <person name="Choo C."/>
            <person name="Paponov I."/>
            <person name="Finkler A."/>
            <person name="Soon Heng Tan C."/>
            <person name="Hutchins A.P."/>
            <person name="Weinmeier T."/>
            <person name="Rattei T."/>
            <person name="Chu J.S."/>
            <person name="Gimenez G."/>
            <person name="Irimia M."/>
            <person name="Rigden D.J."/>
            <person name="Fitzpatrick D.A."/>
            <person name="Lorenzo-Morales J."/>
            <person name="Bateman A."/>
            <person name="Chiu C.H."/>
            <person name="Tang P."/>
            <person name="Hegemann P."/>
            <person name="Fromm H."/>
            <person name="Raoult D."/>
            <person name="Greub G."/>
            <person name="Miranda-Saavedra D."/>
            <person name="Chen N."/>
            <person name="Nash P."/>
            <person name="Ginger M.L."/>
            <person name="Horn M."/>
            <person name="Schaap P."/>
            <person name="Caler L."/>
            <person name="Loftus B."/>
        </authorList>
    </citation>
    <scope>NUCLEOTIDE SEQUENCE [LARGE SCALE GENOMIC DNA]</scope>
    <source>
        <strain evidence="3 4">Neff</strain>
    </source>
</reference>
<dbReference type="GeneID" id="14918408"/>
<dbReference type="OrthoDB" id="17373at2759"/>
<feature type="domain" description="Transglycosylase SLT" evidence="2">
    <location>
        <begin position="66"/>
        <end position="134"/>
    </location>
</feature>
<gene>
    <name evidence="3" type="ORF">ACA1_062600</name>
</gene>
<keyword evidence="4" id="KW-1185">Reference proteome</keyword>
<evidence type="ECO:0000256" key="1">
    <source>
        <dbReference type="SAM" id="SignalP"/>
    </source>
</evidence>
<dbReference type="RefSeq" id="XP_004339529.1">
    <property type="nucleotide sequence ID" value="XM_004339481.1"/>
</dbReference>
<dbReference type="EMBL" id="KB007974">
    <property type="protein sequence ID" value="ELR17516.1"/>
    <property type="molecule type" value="Genomic_DNA"/>
</dbReference>
<evidence type="ECO:0000259" key="2">
    <source>
        <dbReference type="Pfam" id="PF18896"/>
    </source>
</evidence>
<dbReference type="Gene3D" id="1.10.530.10">
    <property type="match status" value="1"/>
</dbReference>
<dbReference type="Proteomes" id="UP000011083">
    <property type="component" value="Unassembled WGS sequence"/>
</dbReference>
<dbReference type="Pfam" id="PF18896">
    <property type="entry name" value="SLT_3"/>
    <property type="match status" value="1"/>
</dbReference>
<dbReference type="KEGG" id="acan:ACA1_062600"/>